<proteinExistence type="predicted"/>
<accession>A0A6C0KXP8</accession>
<protein>
    <submittedName>
        <fullName evidence="2">Uncharacterized protein</fullName>
    </submittedName>
</protein>
<sequence>MEAATFLGMLGLGYALSDKDKKKEGFEAAPALTNNYTSYASIVPGVAVQQPPLRYEAPVGLRSNSSNKLDQMYTFPAKERIPSEPVPGKQGGYLGFPVPAVKTEAVTSSVYLNTNGQESTPVLTKGAVVSQLTGLTMKPEEFTHANMVPFFRGSPKQNMTDTANRNVLDTYTGGGAFQQQKREQGPMFESMKSPTGVPFGSEIATDYMQERVVAPTNRAGERPFEQVRVGKGLGQGFTSFPSGGYQQADSLDYARPRSTDEIRTANNPKQTYEGVVVPGAHFVTNRGKLGEVRKNLPDKFYINEKGERNFTTTGANLKATERPVQVLRETTRPETTQEYSGSAKSADFSATYTVPSTRAPMVKQAGSWGFRNADATNYFDKNTDSDQNDYGKAAIEIRPNERFYTGERGQTLNMKPAETGQVALPQQDGPRQTRKDEMLGNPNQAGYMNVGGGIMKMTIYDPDDVARTTIKETTVDNDYLGIAAPNQPQKLTTYDPEDIARVTQRNTTDNVDYNRNAATADSPDAPYTPFIDIAKVTQRNTIDNFDTTRNFGTADSPDAPYIPYTDIARVTDREELSAKSEYYGNSDPNYPKGIVNPFQDGARKTQKAAISANSAYTGSGYAEDKKQIVNPYQDGARQTQKAAISAKSAYTGSAGTANAKAPRSETAEKNMRHYAQRENVAVGRKPSGNIALFNGEDYINMKFNKIESDYINDRSPIVDRVRGAPPSEESIGMLRPRAVLKLDVSSERMEPAVVSGLETNPYVIPLHSTAEKVAKKQVRYDTAQSVQVY</sequence>
<evidence type="ECO:0000256" key="1">
    <source>
        <dbReference type="SAM" id="MobiDB-lite"/>
    </source>
</evidence>
<dbReference type="EMBL" id="MN740994">
    <property type="protein sequence ID" value="QHU22031.1"/>
    <property type="molecule type" value="Genomic_DNA"/>
</dbReference>
<name>A0A6C0KXP8_9ZZZZ</name>
<organism evidence="2">
    <name type="scientific">viral metagenome</name>
    <dbReference type="NCBI Taxonomy" id="1070528"/>
    <lineage>
        <taxon>unclassified sequences</taxon>
        <taxon>metagenomes</taxon>
        <taxon>organismal metagenomes</taxon>
    </lineage>
</organism>
<reference evidence="2" key="1">
    <citation type="journal article" date="2020" name="Nature">
        <title>Giant virus diversity and host interactions through global metagenomics.</title>
        <authorList>
            <person name="Schulz F."/>
            <person name="Roux S."/>
            <person name="Paez-Espino D."/>
            <person name="Jungbluth S."/>
            <person name="Walsh D.A."/>
            <person name="Denef V.J."/>
            <person name="McMahon K.D."/>
            <person name="Konstantinidis K.T."/>
            <person name="Eloe-Fadrosh E.A."/>
            <person name="Kyrpides N.C."/>
            <person name="Woyke T."/>
        </authorList>
    </citation>
    <scope>NUCLEOTIDE SEQUENCE</scope>
    <source>
        <strain evidence="2">GVMAG-S-3300013286-35</strain>
    </source>
</reference>
<feature type="region of interest" description="Disordered" evidence="1">
    <location>
        <begin position="423"/>
        <end position="442"/>
    </location>
</feature>
<dbReference type="AlphaFoldDB" id="A0A6C0KXP8"/>
<evidence type="ECO:0000313" key="2">
    <source>
        <dbReference type="EMBL" id="QHU22031.1"/>
    </source>
</evidence>